<dbReference type="GO" id="GO:0005886">
    <property type="term" value="C:plasma membrane"/>
    <property type="evidence" value="ECO:0007669"/>
    <property type="project" value="UniProtKB-SubCell"/>
</dbReference>
<keyword evidence="5 6" id="KW-0472">Membrane</keyword>
<dbReference type="GO" id="GO:0022857">
    <property type="term" value="F:transmembrane transporter activity"/>
    <property type="evidence" value="ECO:0007669"/>
    <property type="project" value="TreeGrafter"/>
</dbReference>
<feature type="domain" description="ABC3 transporter permease C-terminal" evidence="7">
    <location>
        <begin position="284"/>
        <end position="399"/>
    </location>
</feature>
<dbReference type="OrthoDB" id="5933722at2"/>
<dbReference type="Pfam" id="PF12704">
    <property type="entry name" value="MacB_PCD"/>
    <property type="match status" value="2"/>
</dbReference>
<evidence type="ECO:0000256" key="4">
    <source>
        <dbReference type="ARBA" id="ARBA00022989"/>
    </source>
</evidence>
<evidence type="ECO:0000256" key="5">
    <source>
        <dbReference type="ARBA" id="ARBA00023136"/>
    </source>
</evidence>
<evidence type="ECO:0000256" key="3">
    <source>
        <dbReference type="ARBA" id="ARBA00022692"/>
    </source>
</evidence>
<organism evidence="9 10">
    <name type="scientific">Larkinella punicea</name>
    <dbReference type="NCBI Taxonomy" id="2315727"/>
    <lineage>
        <taxon>Bacteria</taxon>
        <taxon>Pseudomonadati</taxon>
        <taxon>Bacteroidota</taxon>
        <taxon>Cytophagia</taxon>
        <taxon>Cytophagales</taxon>
        <taxon>Spirosomataceae</taxon>
        <taxon>Larkinella</taxon>
    </lineage>
</organism>
<feature type="transmembrane region" description="Helical" evidence="6">
    <location>
        <begin position="667"/>
        <end position="688"/>
    </location>
</feature>
<gene>
    <name evidence="9" type="ORF">DUE52_30160</name>
</gene>
<name>A0A368JGJ2_9BACT</name>
<feature type="domain" description="ABC3 transporter permease C-terminal" evidence="7">
    <location>
        <begin position="668"/>
        <end position="780"/>
    </location>
</feature>
<accession>A0A368JGJ2</accession>
<feature type="domain" description="MacB-like periplasmic core" evidence="8">
    <location>
        <begin position="20"/>
        <end position="238"/>
    </location>
</feature>
<feature type="transmembrane region" description="Helical" evidence="6">
    <location>
        <begin position="417"/>
        <end position="441"/>
    </location>
</feature>
<feature type="transmembrane region" description="Helical" evidence="6">
    <location>
        <begin position="21"/>
        <end position="41"/>
    </location>
</feature>
<comment type="caution">
    <text evidence="9">The sequence shown here is derived from an EMBL/GenBank/DDBJ whole genome shotgun (WGS) entry which is preliminary data.</text>
</comment>
<evidence type="ECO:0000259" key="7">
    <source>
        <dbReference type="Pfam" id="PF02687"/>
    </source>
</evidence>
<evidence type="ECO:0000256" key="2">
    <source>
        <dbReference type="ARBA" id="ARBA00022475"/>
    </source>
</evidence>
<feature type="transmembrane region" description="Helical" evidence="6">
    <location>
        <begin position="335"/>
        <end position="356"/>
    </location>
</feature>
<dbReference type="PANTHER" id="PTHR30572:SF18">
    <property type="entry name" value="ABC-TYPE MACROLIDE FAMILY EXPORT SYSTEM PERMEASE COMPONENT 2"/>
    <property type="match status" value="1"/>
</dbReference>
<dbReference type="EMBL" id="QOWE01000035">
    <property type="protein sequence ID" value="RCR65814.1"/>
    <property type="molecule type" value="Genomic_DNA"/>
</dbReference>
<dbReference type="Proteomes" id="UP000253383">
    <property type="component" value="Unassembled WGS sequence"/>
</dbReference>
<keyword evidence="10" id="KW-1185">Reference proteome</keyword>
<keyword evidence="3 6" id="KW-0812">Transmembrane</keyword>
<dbReference type="InterPro" id="IPR050250">
    <property type="entry name" value="Macrolide_Exporter_MacB"/>
</dbReference>
<comment type="subcellular location">
    <subcellularLocation>
        <location evidence="1">Cell membrane</location>
        <topology evidence="1">Multi-pass membrane protein</topology>
    </subcellularLocation>
</comment>
<proteinExistence type="predicted"/>
<keyword evidence="2" id="KW-1003">Cell membrane</keyword>
<dbReference type="AlphaFoldDB" id="A0A368JGJ2"/>
<reference evidence="9 10" key="1">
    <citation type="submission" date="2018-07" db="EMBL/GenBank/DDBJ databases">
        <title>Genome analysis of Larkinella rosea.</title>
        <authorList>
            <person name="Zhou Z."/>
            <person name="Wang G."/>
        </authorList>
    </citation>
    <scope>NUCLEOTIDE SEQUENCE [LARGE SCALE GENOMIC DNA]</scope>
    <source>
        <strain evidence="10">zzj9</strain>
    </source>
</reference>
<protein>
    <submittedName>
        <fullName evidence="9">ABC transporter permease</fullName>
    </submittedName>
</protein>
<dbReference type="InterPro" id="IPR003838">
    <property type="entry name" value="ABC3_permease_C"/>
</dbReference>
<feature type="transmembrane region" description="Helical" evidence="6">
    <location>
        <begin position="279"/>
        <end position="301"/>
    </location>
</feature>
<evidence type="ECO:0000313" key="9">
    <source>
        <dbReference type="EMBL" id="RCR65814.1"/>
    </source>
</evidence>
<dbReference type="InterPro" id="IPR025857">
    <property type="entry name" value="MacB_PCD"/>
</dbReference>
<feature type="transmembrane region" description="Helical" evidence="6">
    <location>
        <begin position="372"/>
        <end position="396"/>
    </location>
</feature>
<dbReference type="Pfam" id="PF02687">
    <property type="entry name" value="FtsX"/>
    <property type="match status" value="2"/>
</dbReference>
<evidence type="ECO:0000256" key="1">
    <source>
        <dbReference type="ARBA" id="ARBA00004651"/>
    </source>
</evidence>
<feature type="domain" description="MacB-like periplasmic core" evidence="8">
    <location>
        <begin position="429"/>
        <end position="626"/>
    </location>
</feature>
<feature type="transmembrane region" description="Helical" evidence="6">
    <location>
        <begin position="750"/>
        <end position="770"/>
    </location>
</feature>
<evidence type="ECO:0000313" key="10">
    <source>
        <dbReference type="Proteomes" id="UP000253383"/>
    </source>
</evidence>
<keyword evidence="4 6" id="KW-1133">Transmembrane helix</keyword>
<evidence type="ECO:0000256" key="6">
    <source>
        <dbReference type="SAM" id="Phobius"/>
    </source>
</evidence>
<dbReference type="PROSITE" id="PS51257">
    <property type="entry name" value="PROKAR_LIPOPROTEIN"/>
    <property type="match status" value="1"/>
</dbReference>
<evidence type="ECO:0000259" key="8">
    <source>
        <dbReference type="Pfam" id="PF12704"/>
    </source>
</evidence>
<dbReference type="RefSeq" id="WP_114409865.1">
    <property type="nucleotide sequence ID" value="NZ_QOWE01000035.1"/>
</dbReference>
<feature type="transmembrane region" description="Helical" evidence="6">
    <location>
        <begin position="716"/>
        <end position="735"/>
    </location>
</feature>
<sequence length="787" mass="88873">MFRNYLKIAWRNLKRNKTFSLINILGLALGMACSLVILLWVQDERAMDRFHTNDDRIYRVMENQAWAGQDVSTTPSTPGILAENLKKDFPEVEKAAMMTWEQNILLTVGNTFGKEKGRFASGDFLTIFSFPLIQGDARTALARPDGIVISEKLAQKYFPHQDALGKVIRVDNTDDMMVTGVMAEVPENSSLKFDYLISWERFVKYNAWVKEWGNNGPRAFVLLSKKADPDKVSAKIKDYIKQKTNKQTNNIELFLQKNSEAYLHSNFKNGQPDGGRIEYVRLFIIVAVFILVIACINFMNLATARSVKRAKEVGVRKVVGAERGSLMGQFVGESLLISLLSLFVAVLVVALTLPIFNELTEKHLTFQFADPFFWLVLLGLTLITGLVSGSYPALFLSSLKPVVVLKGVLKFKPSATIFRKGLVVFQFSLSIILIVGMIIIYRQIQYIQTKNLGFDKGNLVYMPLEGDLKKNYQTFRSELLTQPGIQAVSASWADPLEVGSSTIGVGWRGKDTTQRILFNQTAVHYDYLKAMGVRLKEGREFSPDYGTDTTNYLINEASARKIGYKNPVGQELTFWGRKGIIVGVVKDYHINSLHVAIEPLILHMQRNEFDGVVLVRTEGGRTKEAIANLERTFRKFNPRYPFEYKFTDQEFGNNYKSENIISKLSNYFAFLAIFISCLGLFGLAAFTAEQRTKEIGIRKVLGASIVNIVLMLSKDFLLLVLLSSVVALPVAWWAMNSWLEKYANRIEIEWWMFVVAVLASLAIALFTISFQSIKAALMNPVKSLKTE</sequence>
<dbReference type="PANTHER" id="PTHR30572">
    <property type="entry name" value="MEMBRANE COMPONENT OF TRANSPORTER-RELATED"/>
    <property type="match status" value="1"/>
</dbReference>